<keyword evidence="6" id="KW-0539">Nucleus</keyword>
<dbReference type="InterPro" id="IPR001138">
    <property type="entry name" value="Zn2Cys6_DnaBD"/>
</dbReference>
<sequence>MESRIVKNQLVFRFNEPSRTPRQTTRTGGELKDGVYHARRPHRKSRNGCLNCKKRRVKCDETKPKCQKCETYGVCCSYSVTAIQPRDETSRTAPLCHMAANTQIPPLSKQFSMSVADLADRIDRVLRMDTCTEEALQMMPMTSTRHRTVEYLHHFITMTAHASSMSDAHRLVMSGRMMQLAFQYPYLMHAVFGVAGTHLRQLLPYDKSYAIAAGIHWQRAIKLYRREISKPIDEHNMDPLMSTCMLLSTITFSTEECKPAESWIFSSDPTKLSWLLGQSGLRYILEAISIDQLQRSIWFEAFQESDDENHTFNNNSPGPEGLHPGLAELCEIDEMTTEDSNPYHWPLRMLSPMLPLKADRDNFAKLIPFIGRLEPAYTKLLQEKDPRALLILSYWLGKMCEEKQWWIYPRVSSECFAICMYLEHNEDPRILDLLQYPAEKCGFVFDYVLKEIITQENDDNLTSLSIL</sequence>
<dbReference type="Gene3D" id="4.10.240.10">
    <property type="entry name" value="Zn(2)-C6 fungal-type DNA-binding domain"/>
    <property type="match status" value="1"/>
</dbReference>
<dbReference type="EMBL" id="LGRN01000283">
    <property type="protein sequence ID" value="OJD13626.1"/>
    <property type="molecule type" value="Genomic_DNA"/>
</dbReference>
<feature type="domain" description="Zn(2)-C6 fungal-type" evidence="8">
    <location>
        <begin position="48"/>
        <end position="78"/>
    </location>
</feature>
<evidence type="ECO:0000256" key="7">
    <source>
        <dbReference type="ARBA" id="ARBA00023295"/>
    </source>
</evidence>
<dbReference type="GO" id="GO:0008270">
    <property type="term" value="F:zinc ion binding"/>
    <property type="evidence" value="ECO:0007669"/>
    <property type="project" value="InterPro"/>
</dbReference>
<dbReference type="PROSITE" id="PS50048">
    <property type="entry name" value="ZN2_CY6_FUNGAL_2"/>
    <property type="match status" value="1"/>
</dbReference>
<evidence type="ECO:0000313" key="9">
    <source>
        <dbReference type="EMBL" id="OJD13626.1"/>
    </source>
</evidence>
<organism evidence="9 10">
    <name type="scientific">Emergomyces pasteurianus Ep9510</name>
    <dbReference type="NCBI Taxonomy" id="1447872"/>
    <lineage>
        <taxon>Eukaryota</taxon>
        <taxon>Fungi</taxon>
        <taxon>Dikarya</taxon>
        <taxon>Ascomycota</taxon>
        <taxon>Pezizomycotina</taxon>
        <taxon>Eurotiomycetes</taxon>
        <taxon>Eurotiomycetidae</taxon>
        <taxon>Onygenales</taxon>
        <taxon>Ajellomycetaceae</taxon>
        <taxon>Emergomyces</taxon>
    </lineage>
</organism>
<reference evidence="9 10" key="1">
    <citation type="submission" date="2015-07" db="EMBL/GenBank/DDBJ databases">
        <title>Emmonsia species relationships and genome sequence.</title>
        <authorList>
            <consortium name="The Broad Institute Genomics Platform"/>
            <person name="Cuomo C.A."/>
            <person name="Munoz J.F."/>
            <person name="Imamovic A."/>
            <person name="Priest M.E."/>
            <person name="Young S."/>
            <person name="Clay O.K."/>
            <person name="McEwen J.G."/>
        </authorList>
    </citation>
    <scope>NUCLEOTIDE SEQUENCE [LARGE SCALE GENOMIC DNA]</scope>
    <source>
        <strain evidence="9 10">UAMH 9510</strain>
    </source>
</reference>
<keyword evidence="7" id="KW-0326">Glycosidase</keyword>
<dbReference type="Proteomes" id="UP000182235">
    <property type="component" value="Unassembled WGS sequence"/>
</dbReference>
<dbReference type="Pfam" id="PF00172">
    <property type="entry name" value="Zn_clus"/>
    <property type="match status" value="1"/>
</dbReference>
<dbReference type="OrthoDB" id="416217at2759"/>
<dbReference type="InterPro" id="IPR036864">
    <property type="entry name" value="Zn2-C6_fun-type_DNA-bd_sf"/>
</dbReference>
<proteinExistence type="inferred from homology"/>
<evidence type="ECO:0000256" key="4">
    <source>
        <dbReference type="ARBA" id="ARBA00023125"/>
    </source>
</evidence>
<dbReference type="CDD" id="cd00067">
    <property type="entry name" value="GAL4"/>
    <property type="match status" value="1"/>
</dbReference>
<dbReference type="GO" id="GO:0003677">
    <property type="term" value="F:DNA binding"/>
    <property type="evidence" value="ECO:0007669"/>
    <property type="project" value="UniProtKB-KW"/>
</dbReference>
<dbReference type="PROSITE" id="PS00764">
    <property type="entry name" value="ENDONUCLEASE_III_1"/>
    <property type="match status" value="1"/>
</dbReference>
<dbReference type="VEuPathDB" id="FungiDB:AJ78_05930"/>
<dbReference type="PANTHER" id="PTHR47784">
    <property type="entry name" value="STEROL UPTAKE CONTROL PROTEIN 2"/>
    <property type="match status" value="1"/>
</dbReference>
<evidence type="ECO:0000256" key="3">
    <source>
        <dbReference type="ARBA" id="ARBA00023015"/>
    </source>
</evidence>
<keyword evidence="10" id="KW-1185">Reference proteome</keyword>
<gene>
    <name evidence="9" type="ORF">AJ78_05930</name>
</gene>
<accession>A0A1J9PCB6</accession>
<dbReference type="STRING" id="1447872.A0A1J9PCB6"/>
<keyword evidence="3" id="KW-0805">Transcription regulation</keyword>
<dbReference type="GO" id="GO:0001228">
    <property type="term" value="F:DNA-binding transcription activator activity, RNA polymerase II-specific"/>
    <property type="evidence" value="ECO:0007669"/>
    <property type="project" value="TreeGrafter"/>
</dbReference>
<evidence type="ECO:0000256" key="5">
    <source>
        <dbReference type="ARBA" id="ARBA00023163"/>
    </source>
</evidence>
<evidence type="ECO:0000259" key="8">
    <source>
        <dbReference type="PROSITE" id="PS50048"/>
    </source>
</evidence>
<name>A0A1J9PCB6_9EURO</name>
<protein>
    <recommendedName>
        <fullName evidence="8">Zn(2)-C6 fungal-type domain-containing protein</fullName>
    </recommendedName>
</protein>
<keyword evidence="2" id="KW-0378">Hydrolase</keyword>
<dbReference type="SMART" id="SM00066">
    <property type="entry name" value="GAL4"/>
    <property type="match status" value="1"/>
</dbReference>
<dbReference type="AlphaFoldDB" id="A0A1J9PCB6"/>
<dbReference type="InterPro" id="IPR004035">
    <property type="entry name" value="Endouclease-III_FeS-bd_BS"/>
</dbReference>
<dbReference type="SUPFAM" id="SSF57701">
    <property type="entry name" value="Zn2/Cys6 DNA-binding domain"/>
    <property type="match status" value="1"/>
</dbReference>
<comment type="caution">
    <text evidence="9">The sequence shown here is derived from an EMBL/GenBank/DDBJ whole genome shotgun (WGS) entry which is preliminary data.</text>
</comment>
<evidence type="ECO:0000313" key="10">
    <source>
        <dbReference type="Proteomes" id="UP000182235"/>
    </source>
</evidence>
<keyword evidence="4" id="KW-0238">DNA-binding</keyword>
<comment type="similarity">
    <text evidence="1">Belongs to the Nth/MutY family.</text>
</comment>
<dbReference type="PRINTS" id="PR00755">
    <property type="entry name" value="AFLATOXINBRP"/>
</dbReference>
<dbReference type="PANTHER" id="PTHR47784:SF9">
    <property type="entry name" value="ZN(II)2CYS6 TRANSCRIPTION FACTOR (EUROFUNG)"/>
    <property type="match status" value="1"/>
</dbReference>
<dbReference type="PROSITE" id="PS00463">
    <property type="entry name" value="ZN2_CY6_FUNGAL_1"/>
    <property type="match status" value="1"/>
</dbReference>
<dbReference type="InterPro" id="IPR053157">
    <property type="entry name" value="Sterol_Uptake_Regulator"/>
</dbReference>
<evidence type="ECO:0000256" key="6">
    <source>
        <dbReference type="ARBA" id="ARBA00023242"/>
    </source>
</evidence>
<evidence type="ECO:0000256" key="1">
    <source>
        <dbReference type="ARBA" id="ARBA00008343"/>
    </source>
</evidence>
<dbReference type="GO" id="GO:0016798">
    <property type="term" value="F:hydrolase activity, acting on glycosyl bonds"/>
    <property type="evidence" value="ECO:0007669"/>
    <property type="project" value="UniProtKB-KW"/>
</dbReference>
<keyword evidence="5" id="KW-0804">Transcription</keyword>
<evidence type="ECO:0000256" key="2">
    <source>
        <dbReference type="ARBA" id="ARBA00022801"/>
    </source>
</evidence>